<comment type="caution">
    <text evidence="1">The sequence shown here is derived from an EMBL/GenBank/DDBJ whole genome shotgun (WGS) entry which is preliminary data.</text>
</comment>
<dbReference type="Proteomes" id="UP001241377">
    <property type="component" value="Unassembled WGS sequence"/>
</dbReference>
<reference evidence="1" key="1">
    <citation type="submission" date="2023-04" db="EMBL/GenBank/DDBJ databases">
        <title>Draft Genome sequencing of Naganishia species isolated from polar environments using Oxford Nanopore Technology.</title>
        <authorList>
            <person name="Leo P."/>
            <person name="Venkateswaran K."/>
        </authorList>
    </citation>
    <scope>NUCLEOTIDE SEQUENCE</scope>
    <source>
        <strain evidence="1">MNA-CCFEE 5261</strain>
    </source>
</reference>
<sequence>MSFLGLKGKNRAPALIEYASSTPPPPLMDGIQSDEPYISFNSVHTAFPNINDSDIDAQQYEFPISFAEDADLVADSSSQTIQDPELATSASYLPEAQILARILGNGRTLELRWLGDGIDTNRRVGSDNETLIRITFPRTLQNISASKCMHLNPTTGDLVVVLLDQWSDIYRLNFKRLTKNWQVGYMFQFDRREMFRHSMTPHHMLHPRTSIHAPASQLIWNVYSNEGLVIGSANSVVRCSWDRQDWDITTMTNVAKPKPGRTWPFSSSNSQPNASEIIALSTYVPQNTAHDCAFAYVLSRDRTLRAYDLSDAKPTGKVVNVHQGIESLTGESFVDFTSSQIEGEPTTSEGPVSQVPLLQILPSPENAWHYVFALSPTPKGPQGGAVLRVYIAQVAYKEIIDLSVVGHLVCSEETLDGEFRGFVVEPTPGLAAISKPETAIQETNKISDNSYLAQAVWKVWTAWDLDGQTMIEWSSLTNMLRPGDASTDTQLIPAASLSVVPGKLVTSPWMKVHDLSPILEPEVLFDSSYFDELIDANEYNPEDPASDIKNLMLSFVFYPGRFSQHTLKLVLQEYHSCLPKDKQDAQYLADPTVPIDVKMGEIVGCLIQLEEEDDTGLPQLAEFRENFKREYLGFWAALQAQERQGRWPVLLAPFNGTLLSSGVIAIGREGVITPAIDDELSVMVWLLDNAGSDETQQIAAEKADFLALDSEPLIPFLSGVASPQRRAQVSMGLSAAGVVADSMSKLDREAAQAKILESLPSYLNEYSIDEAIATIISASGFDLQTMANLVPGVSAVFDNEQSVIPAIDSCLSLLSQPLPSGHRTYLTFNGVAITVAAASQMINIRSKVAFELLLVILVLRQRAVDSSSSNITGEQEDWFDLIARATIILHRTLTAHWLMKWRSDSARKIRQDHGDHEFEQFRLQFLQADHEEDYVDPQSYYSLFHTLVSKHGLSLIRESGVENPSSTSLARSALRSTSIAKFGDSIAATAKDVILAEQLCMLGMTEYALAYTGLWPSQNGIAYVRAKSMLVCGDAAEAASLFLSLSNALHEPDWAQNDTSGLVDVLPAPVRWGGLSAFYRHVMTMFDAYGLIQYSTRFAELAIQASPSNDAGLEALHRKVFRAYLSMNKYEEAYNSMIANPFAVFGSDAVGTERPLGDLIHAMCHNNQIQALLSLPFIGLENQLEQELTFRARNSDPTTTPNYYQILFAWLIMRTDYRQAAITMYQQGRRIGEHLKSNNEPQFQDQANHSERYENCLTKQAQSYLAAIQAFSLIDSKNAWFTIPVAHTTPFSHTEKRRKVSSLIPESEFTVRAKQLEIVKLEDIKKEYSAVVALLTVVRRIGGEVDPSESSACRREYLCRDGMYDEAFIAAASYSCDMTEIFESLTERSLLFSPHYRREL</sequence>
<organism evidence="1 2">
    <name type="scientific">Naganishia cerealis</name>
    <dbReference type="NCBI Taxonomy" id="610337"/>
    <lineage>
        <taxon>Eukaryota</taxon>
        <taxon>Fungi</taxon>
        <taxon>Dikarya</taxon>
        <taxon>Basidiomycota</taxon>
        <taxon>Agaricomycotina</taxon>
        <taxon>Tremellomycetes</taxon>
        <taxon>Filobasidiales</taxon>
        <taxon>Filobasidiaceae</taxon>
        <taxon>Naganishia</taxon>
    </lineage>
</organism>
<proteinExistence type="predicted"/>
<evidence type="ECO:0000313" key="2">
    <source>
        <dbReference type="Proteomes" id="UP001241377"/>
    </source>
</evidence>
<protein>
    <submittedName>
        <fullName evidence="1">Uncharacterized protein</fullName>
    </submittedName>
</protein>
<keyword evidence="2" id="KW-1185">Reference proteome</keyword>
<dbReference type="EMBL" id="JASBWR010000067">
    <property type="protein sequence ID" value="KAJ9100006.1"/>
    <property type="molecule type" value="Genomic_DNA"/>
</dbReference>
<accession>A0ACC2VMI7</accession>
<name>A0ACC2VMI7_9TREE</name>
<gene>
    <name evidence="1" type="ORF">QFC19_005824</name>
</gene>
<evidence type="ECO:0000313" key="1">
    <source>
        <dbReference type="EMBL" id="KAJ9100006.1"/>
    </source>
</evidence>